<organism evidence="1 2">
    <name type="scientific">Roridomyces roridus</name>
    <dbReference type="NCBI Taxonomy" id="1738132"/>
    <lineage>
        <taxon>Eukaryota</taxon>
        <taxon>Fungi</taxon>
        <taxon>Dikarya</taxon>
        <taxon>Basidiomycota</taxon>
        <taxon>Agaricomycotina</taxon>
        <taxon>Agaricomycetes</taxon>
        <taxon>Agaricomycetidae</taxon>
        <taxon>Agaricales</taxon>
        <taxon>Marasmiineae</taxon>
        <taxon>Mycenaceae</taxon>
        <taxon>Roridomyces</taxon>
    </lineage>
</organism>
<protein>
    <submittedName>
        <fullName evidence="1">Uncharacterized protein</fullName>
    </submittedName>
</protein>
<name>A0AAD7BPN3_9AGAR</name>
<dbReference type="Proteomes" id="UP001221142">
    <property type="component" value="Unassembled WGS sequence"/>
</dbReference>
<evidence type="ECO:0000313" key="1">
    <source>
        <dbReference type="EMBL" id="KAJ7626847.1"/>
    </source>
</evidence>
<evidence type="ECO:0000313" key="2">
    <source>
        <dbReference type="Proteomes" id="UP001221142"/>
    </source>
</evidence>
<accession>A0AAD7BPN3</accession>
<sequence>MLGIALGICGGFCGQKREDSSSPSGELALAKRSTQVVSPTPLRSRAPGYIDTLKNGFTLLAKKTEPFLDGTPFKIPIAVLNSFIDLASTVSDNKGTLRALLEQLVDTLDVVNEAMEQATSDDAKGRARRLSQ</sequence>
<reference evidence="1" key="1">
    <citation type="submission" date="2023-03" db="EMBL/GenBank/DDBJ databases">
        <title>Massive genome expansion in bonnet fungi (Mycena s.s.) driven by repeated elements and novel gene families across ecological guilds.</title>
        <authorList>
            <consortium name="Lawrence Berkeley National Laboratory"/>
            <person name="Harder C.B."/>
            <person name="Miyauchi S."/>
            <person name="Viragh M."/>
            <person name="Kuo A."/>
            <person name="Thoen E."/>
            <person name="Andreopoulos B."/>
            <person name="Lu D."/>
            <person name="Skrede I."/>
            <person name="Drula E."/>
            <person name="Henrissat B."/>
            <person name="Morin E."/>
            <person name="Kohler A."/>
            <person name="Barry K."/>
            <person name="LaButti K."/>
            <person name="Morin E."/>
            <person name="Salamov A."/>
            <person name="Lipzen A."/>
            <person name="Mereny Z."/>
            <person name="Hegedus B."/>
            <person name="Baldrian P."/>
            <person name="Stursova M."/>
            <person name="Weitz H."/>
            <person name="Taylor A."/>
            <person name="Grigoriev I.V."/>
            <person name="Nagy L.G."/>
            <person name="Martin F."/>
            <person name="Kauserud H."/>
        </authorList>
    </citation>
    <scope>NUCLEOTIDE SEQUENCE</scope>
    <source>
        <strain evidence="1">9284</strain>
    </source>
</reference>
<dbReference type="EMBL" id="JARKIF010000011">
    <property type="protein sequence ID" value="KAJ7626847.1"/>
    <property type="molecule type" value="Genomic_DNA"/>
</dbReference>
<dbReference type="AlphaFoldDB" id="A0AAD7BPN3"/>
<proteinExistence type="predicted"/>
<keyword evidence="2" id="KW-1185">Reference proteome</keyword>
<gene>
    <name evidence="1" type="ORF">FB45DRAFT_920193</name>
</gene>
<comment type="caution">
    <text evidence="1">The sequence shown here is derived from an EMBL/GenBank/DDBJ whole genome shotgun (WGS) entry which is preliminary data.</text>
</comment>